<reference evidence="2" key="1">
    <citation type="submission" date="2021-02" db="EMBL/GenBank/DDBJ databases">
        <authorList>
            <person name="Nowell W R."/>
        </authorList>
    </citation>
    <scope>NUCLEOTIDE SEQUENCE</scope>
</reference>
<dbReference type="PANTHER" id="PTHR36453">
    <property type="entry name" value="SECRETED PROTEIN-RELATED"/>
    <property type="match status" value="1"/>
</dbReference>
<gene>
    <name evidence="2" type="ORF">MBJ925_LOCUS384</name>
</gene>
<evidence type="ECO:0000313" key="3">
    <source>
        <dbReference type="Proteomes" id="UP000663824"/>
    </source>
</evidence>
<dbReference type="Proteomes" id="UP000663824">
    <property type="component" value="Unassembled WGS sequence"/>
</dbReference>
<dbReference type="Pfam" id="PF13229">
    <property type="entry name" value="Beta_helix"/>
    <property type="match status" value="1"/>
</dbReference>
<evidence type="ECO:0000313" key="2">
    <source>
        <dbReference type="EMBL" id="CAF1905346.1"/>
    </source>
</evidence>
<organism evidence="2 3">
    <name type="scientific">Rotaria magnacalcarata</name>
    <dbReference type="NCBI Taxonomy" id="392030"/>
    <lineage>
        <taxon>Eukaryota</taxon>
        <taxon>Metazoa</taxon>
        <taxon>Spiralia</taxon>
        <taxon>Gnathifera</taxon>
        <taxon>Rotifera</taxon>
        <taxon>Eurotatoria</taxon>
        <taxon>Bdelloidea</taxon>
        <taxon>Philodinida</taxon>
        <taxon>Philodinidae</taxon>
        <taxon>Rotaria</taxon>
    </lineage>
</organism>
<evidence type="ECO:0000259" key="1">
    <source>
        <dbReference type="Pfam" id="PF13229"/>
    </source>
</evidence>
<name>A0A816K822_9BILA</name>
<dbReference type="InterPro" id="IPR006626">
    <property type="entry name" value="PbH1"/>
</dbReference>
<dbReference type="InterPro" id="IPR012334">
    <property type="entry name" value="Pectin_lyas_fold"/>
</dbReference>
<dbReference type="InterPro" id="IPR039448">
    <property type="entry name" value="Beta_helix"/>
</dbReference>
<dbReference type="SUPFAM" id="SSF51126">
    <property type="entry name" value="Pectin lyase-like"/>
    <property type="match status" value="1"/>
</dbReference>
<dbReference type="Gene3D" id="2.160.20.10">
    <property type="entry name" value="Single-stranded right-handed beta-helix, Pectin lyase-like"/>
    <property type="match status" value="1"/>
</dbReference>
<proteinExistence type="predicted"/>
<dbReference type="AlphaFoldDB" id="A0A816K822"/>
<dbReference type="InterPro" id="IPR011050">
    <property type="entry name" value="Pectin_lyase_fold/virulence"/>
</dbReference>
<protein>
    <recommendedName>
        <fullName evidence="1">Right handed beta helix domain-containing protein</fullName>
    </recommendedName>
</protein>
<feature type="domain" description="Right handed beta helix" evidence="1">
    <location>
        <begin position="413"/>
        <end position="566"/>
    </location>
</feature>
<sequence>MYLFTCYILLFLIINLTFASFSISIYVVPSSLPLNGGEDGTLENPFSTVEQARDYLRTIIRSSFRRVALYPTYHFVKYHTLIFDERDHLTIYTTMTRDEQNRIQSSRKTNFIELDFPIISGGIHLTNWINDKGIWNIVVPASLSAVTQLFVNGHRVARSRLPATSYFTYEKGLDNRTRLAYQGFIYRENQFDNITLSSTSTTEFIIYHSYTTSRHYFSKIFPQNRTVIFSNPCLSVIGNTSIIKQSGQRFHLENVYEGMLNEEGSFYFDSITQILYYHPRKNESLQTTIIILPILETILSIIKVHQMEWNSIGIEHSAWMISKLNKSIPIDGRAAADYLDKSIVAVYLRNSSEIKFNNMEIAHTAGYAIQIDRNCEQITIENSRIYDLGAGGVRIGIRANKNESKSSELIKNIIVRNCTVYDGGHLFPMGVGILLQRATINVLITENSIYQFFHTAIQIGWSWGYDESSSYNHSISFNYIHHIGQYLLSDLAGIYTCGLLNGTLITNNVLHDIYGYFLYDWGVYLADGTSQLMITNTIVYNTGSAAFTMIYGFNNTFQNNILARSSNQSDGALSLYRRESLNHLSFTFQHNIVYDTVNESGRWIFQVQAPDPFSSPLVIMNYNCYFNLYGNMMIFGLGRLVFSEWQETNHDTNSIIDNPLFIDADSQCNFFNLNIDSPAVKELDFKPIQQLSQWKSGC</sequence>
<dbReference type="SMART" id="SM00710">
    <property type="entry name" value="PbH1"/>
    <property type="match status" value="7"/>
</dbReference>
<accession>A0A816K822</accession>
<dbReference type="EMBL" id="CAJNRE010000027">
    <property type="protein sequence ID" value="CAF1905346.1"/>
    <property type="molecule type" value="Genomic_DNA"/>
</dbReference>
<comment type="caution">
    <text evidence="2">The sequence shown here is derived from an EMBL/GenBank/DDBJ whole genome shotgun (WGS) entry which is preliminary data.</text>
</comment>
<dbReference type="PANTHER" id="PTHR36453:SF1">
    <property type="entry name" value="RIGHT HANDED BETA HELIX DOMAIN-CONTAINING PROTEIN"/>
    <property type="match status" value="1"/>
</dbReference>